<reference evidence="1 2" key="1">
    <citation type="submission" date="2020-08" db="EMBL/GenBank/DDBJ databases">
        <title>Genomic Encyclopedia of Type Strains, Phase IV (KMG-IV): sequencing the most valuable type-strain genomes for metagenomic binning, comparative biology and taxonomic classification.</title>
        <authorList>
            <person name="Goeker M."/>
        </authorList>
    </citation>
    <scope>NUCLEOTIDE SEQUENCE [LARGE SCALE GENOMIC DNA]</scope>
    <source>
        <strain evidence="1 2">DSM 29854</strain>
    </source>
</reference>
<accession>A0A839GB36</accession>
<protein>
    <submittedName>
        <fullName evidence="1">Uncharacterized protein</fullName>
    </submittedName>
</protein>
<gene>
    <name evidence="1" type="ORF">FHS90_001460</name>
</gene>
<dbReference type="EMBL" id="JACJIQ010000004">
    <property type="protein sequence ID" value="MBA9076754.1"/>
    <property type="molecule type" value="Genomic_DNA"/>
</dbReference>
<evidence type="ECO:0000313" key="1">
    <source>
        <dbReference type="EMBL" id="MBA9076754.1"/>
    </source>
</evidence>
<proteinExistence type="predicted"/>
<sequence>MSAGFEGRTLVIATMHRKEEVIAPLAEKYLGVTCQVPLHFDSDALGTFSGEVERTQPP</sequence>
<dbReference type="AlphaFoldDB" id="A0A839GB36"/>
<comment type="caution">
    <text evidence="1">The sequence shown here is derived from an EMBL/GenBank/DDBJ whole genome shotgun (WGS) entry which is preliminary data.</text>
</comment>
<keyword evidence="2" id="KW-1185">Reference proteome</keyword>
<dbReference type="Proteomes" id="UP000563094">
    <property type="component" value="Unassembled WGS sequence"/>
</dbReference>
<organism evidence="1 2">
    <name type="scientific">Rufibacter quisquiliarum</name>
    <dbReference type="NCBI Taxonomy" id="1549639"/>
    <lineage>
        <taxon>Bacteria</taxon>
        <taxon>Pseudomonadati</taxon>
        <taxon>Bacteroidota</taxon>
        <taxon>Cytophagia</taxon>
        <taxon>Cytophagales</taxon>
        <taxon>Hymenobacteraceae</taxon>
        <taxon>Rufibacter</taxon>
    </lineage>
</organism>
<dbReference type="RefSeq" id="WP_220483008.1">
    <property type="nucleotide sequence ID" value="NZ_JACJIQ010000004.1"/>
</dbReference>
<name>A0A839GB36_9BACT</name>
<evidence type="ECO:0000313" key="2">
    <source>
        <dbReference type="Proteomes" id="UP000563094"/>
    </source>
</evidence>